<organism evidence="1">
    <name type="scientific">uncultured Acidimicrobiales bacterium</name>
    <dbReference type="NCBI Taxonomy" id="310071"/>
    <lineage>
        <taxon>Bacteria</taxon>
        <taxon>Bacillati</taxon>
        <taxon>Actinomycetota</taxon>
        <taxon>Acidimicrobiia</taxon>
        <taxon>Acidimicrobiales</taxon>
        <taxon>environmental samples</taxon>
    </lineage>
</organism>
<proteinExistence type="predicted"/>
<protein>
    <submittedName>
        <fullName evidence="1">Uncharacterized protein</fullName>
    </submittedName>
</protein>
<dbReference type="EMBL" id="CADCTF010000011">
    <property type="protein sequence ID" value="CAA9213231.1"/>
    <property type="molecule type" value="Genomic_DNA"/>
</dbReference>
<evidence type="ECO:0000313" key="1">
    <source>
        <dbReference type="EMBL" id="CAA9213231.1"/>
    </source>
</evidence>
<dbReference type="AlphaFoldDB" id="A0A6J4H5G0"/>
<gene>
    <name evidence="1" type="ORF">AVDCRST_MAG50-143</name>
</gene>
<accession>A0A6J4H5G0</accession>
<name>A0A6J4H5G0_9ACTN</name>
<reference evidence="1" key="1">
    <citation type="submission" date="2020-02" db="EMBL/GenBank/DDBJ databases">
        <authorList>
            <person name="Meier V. D."/>
        </authorList>
    </citation>
    <scope>NUCLEOTIDE SEQUENCE</scope>
    <source>
        <strain evidence="1">AVDCRST_MAG50</strain>
    </source>
</reference>
<sequence>MSEPIDLSHNPAAFISELLREVPEAEFLLDEHLDHHDGEIAIDVLVSAMLGFTTSLQDAQDAELAQRCLAFLQRAIGTTTPLGGEVDEAFFDDQDW</sequence>